<proteinExistence type="predicted"/>
<name>Q2LVE2_SYNAS</name>
<evidence type="ECO:0000313" key="1">
    <source>
        <dbReference type="EMBL" id="ABC78050.1"/>
    </source>
</evidence>
<protein>
    <submittedName>
        <fullName evidence="1">Hypothetical cytosolic protein</fullName>
    </submittedName>
</protein>
<evidence type="ECO:0000313" key="2">
    <source>
        <dbReference type="Proteomes" id="UP000001933"/>
    </source>
</evidence>
<keyword evidence="2" id="KW-1185">Reference proteome</keyword>
<organism evidence="1 2">
    <name type="scientific">Syntrophus aciditrophicus (strain SB)</name>
    <dbReference type="NCBI Taxonomy" id="56780"/>
    <lineage>
        <taxon>Bacteria</taxon>
        <taxon>Pseudomonadati</taxon>
        <taxon>Thermodesulfobacteriota</taxon>
        <taxon>Syntrophia</taxon>
        <taxon>Syntrophales</taxon>
        <taxon>Syntrophaceae</taxon>
        <taxon>Syntrophus</taxon>
    </lineage>
</organism>
<reference evidence="1 2" key="1">
    <citation type="journal article" date="2007" name="Proc. Natl. Acad. Sci. U.S.A.">
        <title>The genome of Syntrophus aciditrophicus: life at the thermodynamic limit of microbial growth.</title>
        <authorList>
            <person name="McInerney M.J."/>
            <person name="Rohlin L."/>
            <person name="Mouttaki H."/>
            <person name="Kim U."/>
            <person name="Krupp R.S."/>
            <person name="Rios-Hernandez L."/>
            <person name="Sieber J."/>
            <person name="Struchtemeyer C.G."/>
            <person name="Bhattacharyya A."/>
            <person name="Campbell J.W."/>
            <person name="Gunsalus R.P."/>
        </authorList>
    </citation>
    <scope>NUCLEOTIDE SEQUENCE [LARGE SCALE GENOMIC DNA]</scope>
    <source>
        <strain evidence="1 2">SB</strain>
    </source>
</reference>
<accession>Q2LVE2</accession>
<sequence length="44" mass="4843">MILPKGSEAIWIDLENQNGEQLLSLLTPYPAEEMKGEELGTGLI</sequence>
<gene>
    <name evidence="1" type="ORF">SYN_03107</name>
</gene>
<dbReference type="KEGG" id="sat:SYN_03107"/>
<dbReference type="HOGENOM" id="CLU_3222990_0_0_7"/>
<dbReference type="InParanoid" id="Q2LVE2"/>
<dbReference type="STRING" id="56780.SYN_03107"/>
<dbReference type="Proteomes" id="UP000001933">
    <property type="component" value="Chromosome"/>
</dbReference>
<dbReference type="EMBL" id="CP000252">
    <property type="protein sequence ID" value="ABC78050.1"/>
    <property type="molecule type" value="Genomic_DNA"/>
</dbReference>
<dbReference type="AlphaFoldDB" id="Q2LVE2"/>
<dbReference type="RefSeq" id="WP_011418070.1">
    <property type="nucleotide sequence ID" value="NC_007759.1"/>
</dbReference>